<dbReference type="AlphaFoldDB" id="A0A074ZUD3"/>
<proteinExistence type="predicted"/>
<dbReference type="GeneID" id="20318110"/>
<reference evidence="1 2" key="1">
    <citation type="submission" date="2013-11" db="EMBL/GenBank/DDBJ databases">
        <title>Opisthorchis viverrini - life in the bile duct.</title>
        <authorList>
            <person name="Young N.D."/>
            <person name="Nagarajan N."/>
            <person name="Lin S.J."/>
            <person name="Korhonen P.K."/>
            <person name="Jex A.R."/>
            <person name="Hall R.S."/>
            <person name="Safavi-Hemami H."/>
            <person name="Kaewkong W."/>
            <person name="Bertrand D."/>
            <person name="Gao S."/>
            <person name="Seet Q."/>
            <person name="Wongkham S."/>
            <person name="Teh B.T."/>
            <person name="Wongkham C."/>
            <person name="Intapan P.M."/>
            <person name="Maleewong W."/>
            <person name="Yang X."/>
            <person name="Hu M."/>
            <person name="Wang Z."/>
            <person name="Hofmann A."/>
            <person name="Sternberg P.W."/>
            <person name="Tan P."/>
            <person name="Wang J."/>
            <person name="Gasser R.B."/>
        </authorList>
    </citation>
    <scope>NUCLEOTIDE SEQUENCE [LARGE SCALE GENOMIC DNA]</scope>
</reference>
<protein>
    <submittedName>
        <fullName evidence="1">Uncharacterized protein</fullName>
    </submittedName>
</protein>
<dbReference type="KEGG" id="ovi:T265_03923"/>
<sequence length="162" mass="18405">MTNVSPRPSSYIKSTFQRVNSNERSRVLSDLHCEVACTCISLLPCRKSPELESRPIVFIKNYFPKHRVSVTYSVHIIGSTERKGSLSVVLRKRSRINDEKYLYDILMAIIHYSAVTPFRRLAVMPPEGRTRAGILPSCPNLDRGSPEAEVRFEPLPVSKVVF</sequence>
<name>A0A074ZUD3_OPIVI</name>
<evidence type="ECO:0000313" key="1">
    <source>
        <dbReference type="EMBL" id="KER29457.1"/>
    </source>
</evidence>
<dbReference type="Proteomes" id="UP000054324">
    <property type="component" value="Unassembled WGS sequence"/>
</dbReference>
<dbReference type="CTD" id="20318110"/>
<gene>
    <name evidence="1" type="ORF">T265_03923</name>
</gene>
<keyword evidence="2" id="KW-1185">Reference proteome</keyword>
<dbReference type="EMBL" id="KL596678">
    <property type="protein sequence ID" value="KER29457.1"/>
    <property type="molecule type" value="Genomic_DNA"/>
</dbReference>
<organism evidence="1 2">
    <name type="scientific">Opisthorchis viverrini</name>
    <name type="common">Southeast Asian liver fluke</name>
    <dbReference type="NCBI Taxonomy" id="6198"/>
    <lineage>
        <taxon>Eukaryota</taxon>
        <taxon>Metazoa</taxon>
        <taxon>Spiralia</taxon>
        <taxon>Lophotrochozoa</taxon>
        <taxon>Platyhelminthes</taxon>
        <taxon>Trematoda</taxon>
        <taxon>Digenea</taxon>
        <taxon>Opisthorchiida</taxon>
        <taxon>Opisthorchiata</taxon>
        <taxon>Opisthorchiidae</taxon>
        <taxon>Opisthorchis</taxon>
    </lineage>
</organism>
<accession>A0A074ZUD3</accession>
<dbReference type="RefSeq" id="XP_009166788.1">
    <property type="nucleotide sequence ID" value="XM_009168524.1"/>
</dbReference>
<evidence type="ECO:0000313" key="2">
    <source>
        <dbReference type="Proteomes" id="UP000054324"/>
    </source>
</evidence>